<gene>
    <name evidence="12" type="ORF">G3N55_09890</name>
</gene>
<name>A0A6N9TRU6_DISTH</name>
<comment type="function">
    <text evidence="8">Also involved in hydrogenase metallocenter assembly, probably by participating in the nickel insertion step. This function in hydrogenase biosynthesis requires chaperone activity and the presence of the metal-binding domain, but not PPIase activity.</text>
</comment>
<dbReference type="EC" id="5.2.1.8" evidence="10"/>
<dbReference type="InterPro" id="IPR046357">
    <property type="entry name" value="PPIase_dom_sf"/>
</dbReference>
<comment type="catalytic activity">
    <reaction evidence="1 9 10">
        <text>[protein]-peptidylproline (omega=180) = [protein]-peptidylproline (omega=0)</text>
        <dbReference type="Rhea" id="RHEA:16237"/>
        <dbReference type="Rhea" id="RHEA-COMP:10747"/>
        <dbReference type="Rhea" id="RHEA-COMP:10748"/>
        <dbReference type="ChEBI" id="CHEBI:83833"/>
        <dbReference type="ChEBI" id="CHEBI:83834"/>
        <dbReference type="EC" id="5.2.1.8"/>
    </reaction>
</comment>
<keyword evidence="4" id="KW-0963">Cytoplasm</keyword>
<keyword evidence="7 9" id="KW-0413">Isomerase</keyword>
<evidence type="ECO:0000313" key="12">
    <source>
        <dbReference type="EMBL" id="NDY43150.1"/>
    </source>
</evidence>
<dbReference type="AlphaFoldDB" id="A0A6N9TRU6"/>
<proteinExistence type="inferred from homology"/>
<evidence type="ECO:0000256" key="10">
    <source>
        <dbReference type="RuleBase" id="RU003915"/>
    </source>
</evidence>
<evidence type="ECO:0000256" key="2">
    <source>
        <dbReference type="ARBA" id="ARBA00004496"/>
    </source>
</evidence>
<organism evidence="12 13">
    <name type="scientific">Dissulfurirhabdus thermomarina</name>
    <dbReference type="NCBI Taxonomy" id="1765737"/>
    <lineage>
        <taxon>Bacteria</taxon>
        <taxon>Deltaproteobacteria</taxon>
        <taxon>Dissulfurirhabdaceae</taxon>
        <taxon>Dissulfurirhabdus</taxon>
    </lineage>
</organism>
<keyword evidence="5 9" id="KW-0697">Rotamase</keyword>
<evidence type="ECO:0000256" key="6">
    <source>
        <dbReference type="ARBA" id="ARBA00023186"/>
    </source>
</evidence>
<reference evidence="12 13" key="1">
    <citation type="submission" date="2020-02" db="EMBL/GenBank/DDBJ databases">
        <title>Comparative genomics of sulfur disproportionating microorganisms.</title>
        <authorList>
            <person name="Ward L.M."/>
            <person name="Bertran E."/>
            <person name="Johnston D.T."/>
        </authorList>
    </citation>
    <scope>NUCLEOTIDE SEQUENCE [LARGE SCALE GENOMIC DNA]</scope>
    <source>
        <strain evidence="12 13">DSM 100025</strain>
    </source>
</reference>
<evidence type="ECO:0000256" key="5">
    <source>
        <dbReference type="ARBA" id="ARBA00023110"/>
    </source>
</evidence>
<protein>
    <recommendedName>
        <fullName evidence="10">Peptidyl-prolyl cis-trans isomerase</fullName>
        <ecNumber evidence="10">5.2.1.8</ecNumber>
    </recommendedName>
</protein>
<evidence type="ECO:0000256" key="1">
    <source>
        <dbReference type="ARBA" id="ARBA00000971"/>
    </source>
</evidence>
<dbReference type="PROSITE" id="PS50059">
    <property type="entry name" value="FKBP_PPIASE"/>
    <property type="match status" value="1"/>
</dbReference>
<dbReference type="GO" id="GO:0003755">
    <property type="term" value="F:peptidyl-prolyl cis-trans isomerase activity"/>
    <property type="evidence" value="ECO:0007669"/>
    <property type="project" value="UniProtKB-UniRule"/>
</dbReference>
<dbReference type="Gene3D" id="3.10.50.40">
    <property type="match status" value="1"/>
</dbReference>
<sequence>MKITPDTVVTLHYTLSVNGGETPEELTRPYRVQFVYGREPILPALEKVLHGREPEDEVEVTIPPEQAFGNYDGNLVNEVPLSTFRRPEAIREGEVYEEVTADGRKVRFVAREVRADSVVADFNHPAAGKSLTLKGRVAEVRMATATDLLRVLNLNRGGG</sequence>
<dbReference type="InterPro" id="IPR001179">
    <property type="entry name" value="PPIase_FKBP_dom"/>
</dbReference>
<dbReference type="SUPFAM" id="SSF54534">
    <property type="entry name" value="FKBP-like"/>
    <property type="match status" value="1"/>
</dbReference>
<evidence type="ECO:0000256" key="7">
    <source>
        <dbReference type="ARBA" id="ARBA00023235"/>
    </source>
</evidence>
<dbReference type="GO" id="GO:0005737">
    <property type="term" value="C:cytoplasm"/>
    <property type="evidence" value="ECO:0007669"/>
    <property type="project" value="UniProtKB-SubCell"/>
</dbReference>
<accession>A0A6N9TRU6</accession>
<dbReference type="EMBL" id="JAAGRR010000125">
    <property type="protein sequence ID" value="NDY43150.1"/>
    <property type="molecule type" value="Genomic_DNA"/>
</dbReference>
<evidence type="ECO:0000256" key="8">
    <source>
        <dbReference type="ARBA" id="ARBA00037071"/>
    </source>
</evidence>
<keyword evidence="6" id="KW-0143">Chaperone</keyword>
<dbReference type="RefSeq" id="WP_163299264.1">
    <property type="nucleotide sequence ID" value="NZ_JAAGRR010000125.1"/>
</dbReference>
<keyword evidence="13" id="KW-1185">Reference proteome</keyword>
<dbReference type="Pfam" id="PF00254">
    <property type="entry name" value="FKBP_C"/>
    <property type="match status" value="1"/>
</dbReference>
<evidence type="ECO:0000259" key="11">
    <source>
        <dbReference type="PROSITE" id="PS50059"/>
    </source>
</evidence>
<dbReference type="Proteomes" id="UP000469346">
    <property type="component" value="Unassembled WGS sequence"/>
</dbReference>
<evidence type="ECO:0000256" key="9">
    <source>
        <dbReference type="PROSITE-ProRule" id="PRU00277"/>
    </source>
</evidence>
<comment type="similarity">
    <text evidence="3 10">Belongs to the FKBP-type PPIase family.</text>
</comment>
<dbReference type="PANTHER" id="PTHR47861">
    <property type="entry name" value="FKBP-TYPE PEPTIDYL-PROLYL CIS-TRANS ISOMERASE SLYD"/>
    <property type="match status" value="1"/>
</dbReference>
<evidence type="ECO:0000256" key="4">
    <source>
        <dbReference type="ARBA" id="ARBA00022490"/>
    </source>
</evidence>
<dbReference type="PANTHER" id="PTHR47861:SF3">
    <property type="entry name" value="FKBP-TYPE PEPTIDYL-PROLYL CIS-TRANS ISOMERASE SLYD"/>
    <property type="match status" value="1"/>
</dbReference>
<comment type="subcellular location">
    <subcellularLocation>
        <location evidence="2">Cytoplasm</location>
    </subcellularLocation>
</comment>
<evidence type="ECO:0000313" key="13">
    <source>
        <dbReference type="Proteomes" id="UP000469346"/>
    </source>
</evidence>
<dbReference type="GO" id="GO:0042026">
    <property type="term" value="P:protein refolding"/>
    <property type="evidence" value="ECO:0007669"/>
    <property type="project" value="UniProtKB-ARBA"/>
</dbReference>
<feature type="domain" description="PPIase FKBP-type" evidence="11">
    <location>
        <begin position="6"/>
        <end position="80"/>
    </location>
</feature>
<evidence type="ECO:0000256" key="3">
    <source>
        <dbReference type="ARBA" id="ARBA00006577"/>
    </source>
</evidence>
<comment type="caution">
    <text evidence="12">The sequence shown here is derived from an EMBL/GenBank/DDBJ whole genome shotgun (WGS) entry which is preliminary data.</text>
</comment>